<dbReference type="EMBL" id="LCNU01000008">
    <property type="protein sequence ID" value="KKU64431.1"/>
    <property type="molecule type" value="Genomic_DNA"/>
</dbReference>
<dbReference type="InterPro" id="IPR008972">
    <property type="entry name" value="Cupredoxin"/>
</dbReference>
<dbReference type="GO" id="GO:0046872">
    <property type="term" value="F:metal ion binding"/>
    <property type="evidence" value="ECO:0007669"/>
    <property type="project" value="InterPro"/>
</dbReference>
<dbReference type="STRING" id="1618364.UX86_C0008G0003"/>
<dbReference type="Pfam" id="PF13473">
    <property type="entry name" value="Cupredoxin_1"/>
    <property type="match status" value="2"/>
</dbReference>
<dbReference type="SUPFAM" id="SSF49503">
    <property type="entry name" value="Cupredoxins"/>
    <property type="match status" value="2"/>
</dbReference>
<feature type="transmembrane region" description="Helical" evidence="1">
    <location>
        <begin position="164"/>
        <end position="184"/>
    </location>
</feature>
<dbReference type="Gene3D" id="2.60.40.420">
    <property type="entry name" value="Cupredoxins - blue copper proteins"/>
    <property type="match status" value="2"/>
</dbReference>
<dbReference type="Pfam" id="PF00403">
    <property type="entry name" value="HMA"/>
    <property type="match status" value="1"/>
</dbReference>
<feature type="transmembrane region" description="Helical" evidence="1">
    <location>
        <begin position="190"/>
        <end position="214"/>
    </location>
</feature>
<accession>A0A0G1S4X7</accession>
<feature type="transmembrane region" description="Helical" evidence="1">
    <location>
        <begin position="251"/>
        <end position="272"/>
    </location>
</feature>
<dbReference type="SUPFAM" id="SSF55008">
    <property type="entry name" value="HMA, heavy metal-associated domain"/>
    <property type="match status" value="1"/>
</dbReference>
<comment type="caution">
    <text evidence="3">The sequence shown here is derived from an EMBL/GenBank/DDBJ whole genome shotgun (WGS) entry which is preliminary data.</text>
</comment>
<evidence type="ECO:0000256" key="1">
    <source>
        <dbReference type="SAM" id="Phobius"/>
    </source>
</evidence>
<dbReference type="Gene3D" id="3.30.70.100">
    <property type="match status" value="1"/>
</dbReference>
<dbReference type="CDD" id="cd00371">
    <property type="entry name" value="HMA"/>
    <property type="match status" value="1"/>
</dbReference>
<feature type="transmembrane region" description="Helical" evidence="1">
    <location>
        <begin position="313"/>
        <end position="331"/>
    </location>
</feature>
<feature type="transmembrane region" description="Helical" evidence="1">
    <location>
        <begin position="81"/>
        <end position="98"/>
    </location>
</feature>
<keyword evidence="1" id="KW-0472">Membrane</keyword>
<feature type="transmembrane region" description="Helical" evidence="1">
    <location>
        <begin position="118"/>
        <end position="143"/>
    </location>
</feature>
<reference evidence="3 4" key="1">
    <citation type="journal article" date="2015" name="Nature">
        <title>rRNA introns, odd ribosomes, and small enigmatic genomes across a large radiation of phyla.</title>
        <authorList>
            <person name="Brown C.T."/>
            <person name="Hug L.A."/>
            <person name="Thomas B.C."/>
            <person name="Sharon I."/>
            <person name="Castelle C.J."/>
            <person name="Singh A."/>
            <person name="Wilkins M.J."/>
            <person name="Williams K.H."/>
            <person name="Banfield J.F."/>
        </authorList>
    </citation>
    <scope>NUCLEOTIDE SEQUENCE [LARGE SCALE GENOMIC DNA]</scope>
</reference>
<dbReference type="PROSITE" id="PS50846">
    <property type="entry name" value="HMA_2"/>
    <property type="match status" value="1"/>
</dbReference>
<proteinExistence type="predicted"/>
<dbReference type="Pfam" id="PF13386">
    <property type="entry name" value="DsbD_2"/>
    <property type="match status" value="1"/>
</dbReference>
<evidence type="ECO:0000313" key="4">
    <source>
        <dbReference type="Proteomes" id="UP000034502"/>
    </source>
</evidence>
<feature type="domain" description="HMA" evidence="2">
    <location>
        <begin position="2"/>
        <end position="67"/>
    </location>
</feature>
<dbReference type="AlphaFoldDB" id="A0A0G1S4X7"/>
<evidence type="ECO:0000313" key="3">
    <source>
        <dbReference type="EMBL" id="KKU64431.1"/>
    </source>
</evidence>
<feature type="transmembrane region" description="Helical" evidence="1">
    <location>
        <begin position="284"/>
        <end position="306"/>
    </location>
</feature>
<dbReference type="InterPro" id="IPR036163">
    <property type="entry name" value="HMA_dom_sf"/>
</dbReference>
<dbReference type="Proteomes" id="UP000034502">
    <property type="component" value="Unassembled WGS sequence"/>
</dbReference>
<dbReference type="InterPro" id="IPR039447">
    <property type="entry name" value="UreH-like_TM_dom"/>
</dbReference>
<gene>
    <name evidence="3" type="ORF">UX86_C0008G0003</name>
</gene>
<sequence>MPSCRVFIKGMHCRSCELLVEDELLKVKGVEKATVNHMKAKAELQYSGPLDKNGIERAVKNAGYKLGVEKTRIFSNNPADYKDLGIAVFIAAVLYLAARQLGIFNLGGNTGSNPTGLGAVFIIGLTAGVSTCMALVGGLVLGAAANFAKKHPDSTGIQKFKPHLFFNAGRIAGYLIFGAIIGYLGSVFQLSVSILGLLTAAAGLAMLILGGQLIEILPFLKKVSFSLPAGIARKMGIQQQAETEYSHTNSAVMGAMTFFLPCGFTQAMQLFAMSTGNPIQGAMIMGVFALGTAPGLLGVGGMSAAVKGYAGKLFFKTAGVAVIMLAFFNLANGLNLLGINPVQGFSQRAAASSTDDPNVKLVSGMQEVRMNQLANGYSPNKFTIKKGIPVRWIINSKDSNTCASSILASKIGVRKTLTPGENIIDFLPEEAGTIRFTCSMGMYSGSFEVVGDQAIPTPAGTGETGNTKILKAVYTTSDDIDPNTFTVNEGDKARLEIEARDSGYGCMGSVTIPGLSDQVEVFEAGETLKLDFTADKPGRYPITCGMGIPRGVIEVI</sequence>
<dbReference type="PATRIC" id="fig|1618364.3.peg.281"/>
<keyword evidence="1" id="KW-0812">Transmembrane</keyword>
<organism evidence="3 4">
    <name type="scientific">Candidatus Amesbacteria bacterium GW2011_GWC1_47_15</name>
    <dbReference type="NCBI Taxonomy" id="1618364"/>
    <lineage>
        <taxon>Bacteria</taxon>
        <taxon>Candidatus Amesiibacteriota</taxon>
    </lineage>
</organism>
<dbReference type="PANTHER" id="PTHR42208:SF1">
    <property type="entry name" value="HEAVY METAL TRANSPORTER"/>
    <property type="match status" value="1"/>
</dbReference>
<evidence type="ECO:0000259" key="2">
    <source>
        <dbReference type="PROSITE" id="PS50846"/>
    </source>
</evidence>
<dbReference type="InterPro" id="IPR028096">
    <property type="entry name" value="EfeO_Cupredoxin"/>
</dbReference>
<protein>
    <recommendedName>
        <fullName evidence="2">HMA domain-containing protein</fullName>
    </recommendedName>
</protein>
<dbReference type="InterPro" id="IPR006121">
    <property type="entry name" value="HMA_dom"/>
</dbReference>
<keyword evidence="1" id="KW-1133">Transmembrane helix</keyword>
<dbReference type="PANTHER" id="PTHR42208">
    <property type="entry name" value="HEAVY METAL TRANSPORTER-RELATED"/>
    <property type="match status" value="1"/>
</dbReference>
<name>A0A0G1S4X7_9BACT</name>